<protein>
    <recommendedName>
        <fullName evidence="10">Odorant receptor</fullName>
    </recommendedName>
</protein>
<dbReference type="Pfam" id="PF02949">
    <property type="entry name" value="7tm_6"/>
    <property type="match status" value="1"/>
</dbReference>
<keyword evidence="3 10" id="KW-0716">Sensory transduction</keyword>
<dbReference type="InterPro" id="IPR004117">
    <property type="entry name" value="7tm6_olfct_rcpt"/>
</dbReference>
<dbReference type="EMBL" id="JABDTM020000995">
    <property type="protein sequence ID" value="KAH0822576.1"/>
    <property type="molecule type" value="Genomic_DNA"/>
</dbReference>
<comment type="subcellular location">
    <subcellularLocation>
        <location evidence="1 10">Cell membrane</location>
        <topology evidence="1 10">Multi-pass membrane protein</topology>
    </subcellularLocation>
</comment>
<evidence type="ECO:0000256" key="2">
    <source>
        <dbReference type="ARBA" id="ARBA00022475"/>
    </source>
</evidence>
<keyword evidence="7 10" id="KW-0472">Membrane</keyword>
<dbReference type="GO" id="GO:0004984">
    <property type="term" value="F:olfactory receptor activity"/>
    <property type="evidence" value="ECO:0007669"/>
    <property type="project" value="InterPro"/>
</dbReference>
<keyword evidence="9 10" id="KW-0807">Transducer</keyword>
<evidence type="ECO:0000256" key="9">
    <source>
        <dbReference type="ARBA" id="ARBA00023224"/>
    </source>
</evidence>
<proteinExistence type="inferred from homology"/>
<dbReference type="GO" id="GO:0007165">
    <property type="term" value="P:signal transduction"/>
    <property type="evidence" value="ECO:0007669"/>
    <property type="project" value="UniProtKB-KW"/>
</dbReference>
<name>A0A8J6LR55_TENMO</name>
<evidence type="ECO:0000256" key="8">
    <source>
        <dbReference type="ARBA" id="ARBA00023170"/>
    </source>
</evidence>
<evidence type="ECO:0000313" key="11">
    <source>
        <dbReference type="EMBL" id="KAH0822576.1"/>
    </source>
</evidence>
<comment type="similarity">
    <text evidence="10">Belongs to the insect chemoreceptor superfamily. Heteromeric odorant receptor channel (TC 1.A.69) family.</text>
</comment>
<feature type="transmembrane region" description="Helical" evidence="10">
    <location>
        <begin position="37"/>
        <end position="59"/>
    </location>
</feature>
<reference evidence="11" key="1">
    <citation type="journal article" date="2020" name="J Insects Food Feed">
        <title>The yellow mealworm (Tenebrio molitor) genome: a resource for the emerging insects as food and feed industry.</title>
        <authorList>
            <person name="Eriksson T."/>
            <person name="Andere A."/>
            <person name="Kelstrup H."/>
            <person name="Emery V."/>
            <person name="Picard C."/>
        </authorList>
    </citation>
    <scope>NUCLEOTIDE SEQUENCE</scope>
    <source>
        <strain evidence="11">Stoneville</strain>
        <tissue evidence="11">Whole head</tissue>
    </source>
</reference>
<evidence type="ECO:0000256" key="6">
    <source>
        <dbReference type="ARBA" id="ARBA00022989"/>
    </source>
</evidence>
<gene>
    <name evidence="11" type="ORF">GEV33_000215</name>
</gene>
<evidence type="ECO:0000256" key="4">
    <source>
        <dbReference type="ARBA" id="ARBA00022692"/>
    </source>
</evidence>
<dbReference type="PANTHER" id="PTHR21137:SF35">
    <property type="entry name" value="ODORANT RECEPTOR 19A-RELATED"/>
    <property type="match status" value="1"/>
</dbReference>
<reference evidence="11" key="2">
    <citation type="submission" date="2021-08" db="EMBL/GenBank/DDBJ databases">
        <authorList>
            <person name="Eriksson T."/>
        </authorList>
    </citation>
    <scope>NUCLEOTIDE SEQUENCE</scope>
    <source>
        <strain evidence="11">Stoneville</strain>
        <tissue evidence="11">Whole head</tissue>
    </source>
</reference>
<dbReference type="AlphaFoldDB" id="A0A8J6LR55"/>
<evidence type="ECO:0000256" key="10">
    <source>
        <dbReference type="RuleBase" id="RU351113"/>
    </source>
</evidence>
<comment type="caution">
    <text evidence="10">Lacks conserved residue(s) required for the propagation of feature annotation.</text>
</comment>
<dbReference type="GO" id="GO:0005549">
    <property type="term" value="F:odorant binding"/>
    <property type="evidence" value="ECO:0007669"/>
    <property type="project" value="InterPro"/>
</dbReference>
<keyword evidence="5 10" id="KW-0552">Olfaction</keyword>
<dbReference type="Proteomes" id="UP000719412">
    <property type="component" value="Unassembled WGS sequence"/>
</dbReference>
<keyword evidence="8 10" id="KW-0675">Receptor</keyword>
<evidence type="ECO:0000313" key="12">
    <source>
        <dbReference type="Proteomes" id="UP000719412"/>
    </source>
</evidence>
<organism evidence="11 12">
    <name type="scientific">Tenebrio molitor</name>
    <name type="common">Yellow mealworm beetle</name>
    <dbReference type="NCBI Taxonomy" id="7067"/>
    <lineage>
        <taxon>Eukaryota</taxon>
        <taxon>Metazoa</taxon>
        <taxon>Ecdysozoa</taxon>
        <taxon>Arthropoda</taxon>
        <taxon>Hexapoda</taxon>
        <taxon>Insecta</taxon>
        <taxon>Pterygota</taxon>
        <taxon>Neoptera</taxon>
        <taxon>Endopterygota</taxon>
        <taxon>Coleoptera</taxon>
        <taxon>Polyphaga</taxon>
        <taxon>Cucujiformia</taxon>
        <taxon>Tenebrionidae</taxon>
        <taxon>Tenebrio</taxon>
    </lineage>
</organism>
<evidence type="ECO:0000256" key="7">
    <source>
        <dbReference type="ARBA" id="ARBA00023136"/>
    </source>
</evidence>
<feature type="transmembrane region" description="Helical" evidence="10">
    <location>
        <begin position="122"/>
        <end position="141"/>
    </location>
</feature>
<dbReference type="PANTHER" id="PTHR21137">
    <property type="entry name" value="ODORANT RECEPTOR"/>
    <property type="match status" value="1"/>
</dbReference>
<keyword evidence="12" id="KW-1185">Reference proteome</keyword>
<accession>A0A8J6LR55</accession>
<sequence length="400" mass="45987">MEEKFVALKGSIDILRGHQFWPGKGETPNTFSFRFRYYLVLLLSVPFWLGVLLHLIVVLKDGLDVDLSGDISVLSSLFGLHFMIITFVWDLEKTSSLFRYLSHFEEFSKPDNFDERCRRLDLYSNLYSKYCIVGMTIYFIIKQLEVPDCERINREKGLKEMCGFFISMWIPFNTEIFPTKWILLALQTFGIFAIIKGGASVTFTAFEVAEYIVLKIKHLKRLSSEAFDDPREEVMRARVNHCVKYHHHIISICELFNSRYKNSNGCYVLMVGIIIAGLANQYIKERNVGVLLHLGGWMLSFFLSCHAGQSLLSQSLEVADAVLASRWYQAPVDLQKNLVLVMVRAQQPLCLHAMPIGIMSYDLFVAVSTAEYSPESKPKFTLLQMLKTSYSYFTLLNKST</sequence>
<evidence type="ECO:0000256" key="5">
    <source>
        <dbReference type="ARBA" id="ARBA00022725"/>
    </source>
</evidence>
<keyword evidence="4 10" id="KW-0812">Transmembrane</keyword>
<dbReference type="GO" id="GO:0005886">
    <property type="term" value="C:plasma membrane"/>
    <property type="evidence" value="ECO:0007669"/>
    <property type="project" value="UniProtKB-SubCell"/>
</dbReference>
<evidence type="ECO:0000256" key="3">
    <source>
        <dbReference type="ARBA" id="ARBA00022606"/>
    </source>
</evidence>
<comment type="caution">
    <text evidence="11">The sequence shown here is derived from an EMBL/GenBank/DDBJ whole genome shotgun (WGS) entry which is preliminary data.</text>
</comment>
<feature type="transmembrane region" description="Helical" evidence="10">
    <location>
        <begin position="265"/>
        <end position="283"/>
    </location>
</feature>
<keyword evidence="2" id="KW-1003">Cell membrane</keyword>
<feature type="transmembrane region" description="Helical" evidence="10">
    <location>
        <begin position="189"/>
        <end position="214"/>
    </location>
</feature>
<feature type="transmembrane region" description="Helical" evidence="10">
    <location>
        <begin position="71"/>
        <end position="89"/>
    </location>
</feature>
<keyword evidence="6 10" id="KW-1133">Transmembrane helix</keyword>
<evidence type="ECO:0000256" key="1">
    <source>
        <dbReference type="ARBA" id="ARBA00004651"/>
    </source>
</evidence>